<dbReference type="PANTHER" id="PTHR23280">
    <property type="entry name" value="4.1 G PROTEIN"/>
    <property type="match status" value="1"/>
</dbReference>
<sequence length="1042" mass="115746">MTTESGSDSESKPEQEAEPQEAAGPQGPEGVQQGPEEQHQALEQFTAAAAHSTPVRKEGTDKEREFAAGAAKQLEYQQLEDDKLSQKSYSSKLSRSPLKIVKKPKSMQCKVILLDGSEYTCDVEKRSRGQVLFDKVCEHLNLLEKDYFGLTYRDAENQKDSEGVEIMLGVCASGLLIYRDRLRINRFAWPKVLKISYKRNNFYIKIRPGEFEQFESTIGFKLPNHRAAKRLWKVCVEHHTFFRLLLPEAPPKKFLTLGSKFRYSGRTQAQTRRASALIDRPAPYFERSSSKRYTMSRSLDGASVNENHEIYMKDSVSAAEVGTGQYTTTKGISQTNLITTVTPEKKAEEERDEEEDRRKKAEEATPVTAVRHEGKTDSERTDTAADGETTATESDQEEDAELKAQELDKTQEDLMKHQTNISELKRTFLETSTDTAIMNEWEKRLSTSPVRLAARQEDAPMIEPLVPEETKEEREISEKVIFLQQGSSSFLESQATEDWVIVDKIPTEVVDGDLKKIVTYKVVTLSSRTGDVPADMLRSSTIEMQSFDDLAQEIQLKEESKQKIYTLGKSYDTVSGKVVTMTEKAKEGEKGVHPSRLEALQKTESVKIIPGMTEYEVLEAITDEKSKRGPEVHTPKRRLSESLAPIKEAESRRQSPEEDDPQKARRPGGDAALHVGLDSVQWSKTEHAPEGQALRVGLFGPRRKSLSEWRYSQEPAFSVATAHYLTESASRVVTKQSSGEKLMDGSEIFSLLESARKPTEFIGGVSSSSQSWVQKTETKTGFSDTEAETTQHPQPLSTEKVMQETVLVEERHVMNVHASGDASYAAGDDVDAAAQAASADASSIKGKEGSALTEGAKEEKGELADKAVLEQEEMATASHEPEEEQSRAIHISETLEQKPHFESSTVKTETISFGSVSPGGAKLEISTKELPVVHTETKTITYESSEVDSSADLEPGVLMSAQTITSETTCSTTTTHITKTVKGGISETRIEKRIVITGDADIDHDQALAQAIKEAKEQHPDMSVTKVVVHKETEITPEDGED</sequence>
<feature type="compositionally biased region" description="Basic and acidic residues" evidence="2">
    <location>
        <begin position="370"/>
        <end position="383"/>
    </location>
</feature>
<feature type="region of interest" description="Disordered" evidence="2">
    <location>
        <begin position="763"/>
        <end position="800"/>
    </location>
</feature>
<keyword evidence="5" id="KW-1185">Reference proteome</keyword>
<feature type="region of interest" description="Disordered" evidence="2">
    <location>
        <begin position="838"/>
        <end position="862"/>
    </location>
</feature>
<evidence type="ECO:0000259" key="3">
    <source>
        <dbReference type="PROSITE" id="PS50057"/>
    </source>
</evidence>
<dbReference type="InterPro" id="IPR014847">
    <property type="entry name" value="FA"/>
</dbReference>
<feature type="region of interest" description="Disordered" evidence="2">
    <location>
        <begin position="334"/>
        <end position="401"/>
    </location>
</feature>
<dbReference type="EMBL" id="JACASF010000006">
    <property type="protein sequence ID" value="KAF6471245.1"/>
    <property type="molecule type" value="Genomic_DNA"/>
</dbReference>
<dbReference type="Pfam" id="PF09379">
    <property type="entry name" value="FERM_N"/>
    <property type="match status" value="1"/>
</dbReference>
<dbReference type="SUPFAM" id="SSF50729">
    <property type="entry name" value="PH domain-like"/>
    <property type="match status" value="1"/>
</dbReference>
<dbReference type="Proteomes" id="UP000550707">
    <property type="component" value="Unassembled WGS sequence"/>
</dbReference>
<dbReference type="SMART" id="SM01195">
    <property type="entry name" value="FA"/>
    <property type="match status" value="1"/>
</dbReference>
<dbReference type="InterPro" id="IPR011993">
    <property type="entry name" value="PH-like_dom_sf"/>
</dbReference>
<dbReference type="Pfam" id="PF04382">
    <property type="entry name" value="SAB"/>
    <property type="match status" value="1"/>
</dbReference>
<dbReference type="InterPro" id="IPR018980">
    <property type="entry name" value="FERM_PH-like_C"/>
</dbReference>
<feature type="domain" description="FERM" evidence="3">
    <location>
        <begin position="1"/>
        <end position="246"/>
    </location>
</feature>
<dbReference type="GO" id="GO:0030866">
    <property type="term" value="P:cortical actin cytoskeleton organization"/>
    <property type="evidence" value="ECO:0007669"/>
    <property type="project" value="InterPro"/>
</dbReference>
<dbReference type="AlphaFoldDB" id="A0A7J8HH47"/>
<dbReference type="GO" id="GO:0005856">
    <property type="term" value="C:cytoskeleton"/>
    <property type="evidence" value="ECO:0007669"/>
    <property type="project" value="InterPro"/>
</dbReference>
<feature type="region of interest" description="Disordered" evidence="2">
    <location>
        <begin position="625"/>
        <end position="670"/>
    </location>
</feature>
<dbReference type="InterPro" id="IPR008379">
    <property type="entry name" value="Band_4.1_C"/>
</dbReference>
<reference evidence="4 5" key="1">
    <citation type="journal article" date="2020" name="Nature">
        <title>Six reference-quality genomes reveal evolution of bat adaptations.</title>
        <authorList>
            <person name="Jebb D."/>
            <person name="Huang Z."/>
            <person name="Pippel M."/>
            <person name="Hughes G.M."/>
            <person name="Lavrichenko K."/>
            <person name="Devanna P."/>
            <person name="Winkler S."/>
            <person name="Jermiin L.S."/>
            <person name="Skirmuntt E.C."/>
            <person name="Katzourakis A."/>
            <person name="Burkitt-Gray L."/>
            <person name="Ray D.A."/>
            <person name="Sullivan K.A.M."/>
            <person name="Roscito J.G."/>
            <person name="Kirilenko B.M."/>
            <person name="Davalos L.M."/>
            <person name="Corthals A.P."/>
            <person name="Power M.L."/>
            <person name="Jones G."/>
            <person name="Ransome R.D."/>
            <person name="Dechmann D.K.N."/>
            <person name="Locatelli A.G."/>
            <person name="Puechmaille S.J."/>
            <person name="Fedrigo O."/>
            <person name="Jarvis E.D."/>
            <person name="Hiller M."/>
            <person name="Vernes S.C."/>
            <person name="Myers E.W."/>
            <person name="Teeling E.C."/>
        </authorList>
    </citation>
    <scope>NUCLEOTIDE SEQUENCE [LARGE SCALE GENOMIC DNA]</scope>
    <source>
        <strain evidence="4">MMolMol1</strain>
        <tissue evidence="4">Muscle</tissue>
    </source>
</reference>
<dbReference type="GO" id="GO:0003779">
    <property type="term" value="F:actin binding"/>
    <property type="evidence" value="ECO:0007669"/>
    <property type="project" value="InterPro"/>
</dbReference>
<dbReference type="FunFam" id="2.30.29.30:FF:000001">
    <property type="entry name" value="Erythrocyte membrane protein band 4.1"/>
    <property type="match status" value="1"/>
</dbReference>
<feature type="compositionally biased region" description="Basic and acidic residues" evidence="2">
    <location>
        <begin position="55"/>
        <end position="66"/>
    </location>
</feature>
<name>A0A7J8HH47_MOLMO</name>
<feature type="compositionally biased region" description="Low complexity" evidence="2">
    <location>
        <begin position="20"/>
        <end position="35"/>
    </location>
</feature>
<dbReference type="GO" id="GO:0005886">
    <property type="term" value="C:plasma membrane"/>
    <property type="evidence" value="ECO:0007669"/>
    <property type="project" value="TreeGrafter"/>
</dbReference>
<dbReference type="PROSITE" id="PS50057">
    <property type="entry name" value="FERM_3"/>
    <property type="match status" value="1"/>
</dbReference>
<comment type="caution">
    <text evidence="4">The sequence shown here is derived from an EMBL/GenBank/DDBJ whole genome shotgun (WGS) entry which is preliminary data.</text>
</comment>
<feature type="compositionally biased region" description="Basic and acidic residues" evidence="2">
    <location>
        <begin position="625"/>
        <end position="640"/>
    </location>
</feature>
<feature type="compositionally biased region" description="Low complexity" evidence="2">
    <location>
        <begin position="384"/>
        <end position="393"/>
    </location>
</feature>
<dbReference type="GO" id="GO:0005198">
    <property type="term" value="F:structural molecule activity"/>
    <property type="evidence" value="ECO:0007669"/>
    <property type="project" value="InterPro"/>
</dbReference>
<gene>
    <name evidence="4" type="ORF">HJG59_004537</name>
</gene>
<feature type="compositionally biased region" description="Polar residues" evidence="2">
    <location>
        <begin position="772"/>
        <end position="797"/>
    </location>
</feature>
<organism evidence="4 5">
    <name type="scientific">Molossus molossus</name>
    <name type="common">Pallas' mastiff bat</name>
    <name type="synonym">Vespertilio molossus</name>
    <dbReference type="NCBI Taxonomy" id="27622"/>
    <lineage>
        <taxon>Eukaryota</taxon>
        <taxon>Metazoa</taxon>
        <taxon>Chordata</taxon>
        <taxon>Craniata</taxon>
        <taxon>Vertebrata</taxon>
        <taxon>Euteleostomi</taxon>
        <taxon>Mammalia</taxon>
        <taxon>Eutheria</taxon>
        <taxon>Laurasiatheria</taxon>
        <taxon>Chiroptera</taxon>
        <taxon>Yangochiroptera</taxon>
        <taxon>Molossidae</taxon>
        <taxon>Molossus</taxon>
    </lineage>
</organism>
<dbReference type="Pfam" id="PF05902">
    <property type="entry name" value="4_1_CTD"/>
    <property type="match status" value="1"/>
</dbReference>
<feature type="compositionally biased region" description="Basic and acidic residues" evidence="2">
    <location>
        <begin position="647"/>
        <end position="656"/>
    </location>
</feature>
<dbReference type="PANTHER" id="PTHR23280:SF20">
    <property type="entry name" value="BAND 4.1-LIKE PROTEIN 3"/>
    <property type="match status" value="1"/>
</dbReference>
<evidence type="ECO:0000256" key="1">
    <source>
        <dbReference type="ARBA" id="ARBA00022553"/>
    </source>
</evidence>
<evidence type="ECO:0000313" key="5">
    <source>
        <dbReference type="Proteomes" id="UP000550707"/>
    </source>
</evidence>
<dbReference type="InterPro" id="IPR018979">
    <property type="entry name" value="FERM_N"/>
</dbReference>
<dbReference type="Pfam" id="PF09380">
    <property type="entry name" value="FERM_C"/>
    <property type="match status" value="1"/>
</dbReference>
<dbReference type="PIRSF" id="PIRSF002304">
    <property type="entry name" value="Membrane_skeletal_4_1"/>
    <property type="match status" value="1"/>
</dbReference>
<evidence type="ECO:0000313" key="4">
    <source>
        <dbReference type="EMBL" id="KAF6471245.1"/>
    </source>
</evidence>
<dbReference type="Gene3D" id="2.30.29.30">
    <property type="entry name" value="Pleckstrin-homology domain (PH domain)/Phosphotyrosine-binding domain (PTB)"/>
    <property type="match status" value="1"/>
</dbReference>
<dbReference type="GO" id="GO:0031032">
    <property type="term" value="P:actomyosin structure organization"/>
    <property type="evidence" value="ECO:0007669"/>
    <property type="project" value="TreeGrafter"/>
</dbReference>
<dbReference type="InterPro" id="IPR000299">
    <property type="entry name" value="FERM_domain"/>
</dbReference>
<dbReference type="Pfam" id="PF08736">
    <property type="entry name" value="FA"/>
    <property type="match status" value="1"/>
</dbReference>
<proteinExistence type="predicted"/>
<dbReference type="CDD" id="cd13184">
    <property type="entry name" value="FERM_C_4_1_family"/>
    <property type="match status" value="1"/>
</dbReference>
<dbReference type="InterPro" id="IPR007477">
    <property type="entry name" value="SAB_dom"/>
</dbReference>
<dbReference type="InterPro" id="IPR029071">
    <property type="entry name" value="Ubiquitin-like_domsf"/>
</dbReference>
<dbReference type="SUPFAM" id="SSF54236">
    <property type="entry name" value="Ubiquitin-like"/>
    <property type="match status" value="1"/>
</dbReference>
<dbReference type="SMART" id="SM01196">
    <property type="entry name" value="FERM_C"/>
    <property type="match status" value="1"/>
</dbReference>
<evidence type="ECO:0000256" key="2">
    <source>
        <dbReference type="SAM" id="MobiDB-lite"/>
    </source>
</evidence>
<feature type="region of interest" description="Disordered" evidence="2">
    <location>
        <begin position="1"/>
        <end position="66"/>
    </location>
</feature>
<keyword evidence="1" id="KW-0597">Phosphoprotein</keyword>
<protein>
    <submittedName>
        <fullName evidence="4">Erythrocyte membrane protein band 4.1 like 3</fullName>
    </submittedName>
</protein>
<accession>A0A7J8HH47</accession>